<protein>
    <submittedName>
        <fullName evidence="1">Oidioi.mRNA.OKI2018_I69.XSR.g14297.t1.cds</fullName>
    </submittedName>
</protein>
<dbReference type="Proteomes" id="UP001158576">
    <property type="component" value="Chromosome XSR"/>
</dbReference>
<reference evidence="1 2" key="1">
    <citation type="submission" date="2021-04" db="EMBL/GenBank/DDBJ databases">
        <authorList>
            <person name="Bliznina A."/>
        </authorList>
    </citation>
    <scope>NUCLEOTIDE SEQUENCE [LARGE SCALE GENOMIC DNA]</scope>
</reference>
<evidence type="ECO:0000313" key="2">
    <source>
        <dbReference type="Proteomes" id="UP001158576"/>
    </source>
</evidence>
<accession>A0ABN7SFN1</accession>
<name>A0ABN7SFN1_OIKDI</name>
<gene>
    <name evidence="1" type="ORF">OKIOD_LOCUS5855</name>
</gene>
<dbReference type="EMBL" id="OU015569">
    <property type="protein sequence ID" value="CAG5095693.1"/>
    <property type="molecule type" value="Genomic_DNA"/>
</dbReference>
<proteinExistence type="predicted"/>
<organism evidence="1 2">
    <name type="scientific">Oikopleura dioica</name>
    <name type="common">Tunicate</name>
    <dbReference type="NCBI Taxonomy" id="34765"/>
    <lineage>
        <taxon>Eukaryota</taxon>
        <taxon>Metazoa</taxon>
        <taxon>Chordata</taxon>
        <taxon>Tunicata</taxon>
        <taxon>Appendicularia</taxon>
        <taxon>Copelata</taxon>
        <taxon>Oikopleuridae</taxon>
        <taxon>Oikopleura</taxon>
    </lineage>
</organism>
<keyword evidence="2" id="KW-1185">Reference proteome</keyword>
<evidence type="ECO:0000313" key="1">
    <source>
        <dbReference type="EMBL" id="CAG5095693.1"/>
    </source>
</evidence>
<sequence length="137" mass="15727">MLGYLTPLIPFWKFLNSVEKSLAERQKKKMENPADKLMLLDPCVFAQMMVLLATFQVTLSRFPVFYYGLFYSELQNIVARLKLKLSDCSLEEDEEDSAEEILNSTQINQAVPDQKRVKKELSSAICVEKLSQGLEDL</sequence>